<comment type="subcellular location">
    <subcellularLocation>
        <location evidence="1">Cell membrane</location>
        <topology evidence="1">Peripheral membrane protein</topology>
    </subcellularLocation>
</comment>
<gene>
    <name evidence="10" type="ORF">OB236_07785</name>
</gene>
<keyword evidence="4" id="KW-1003">Cell membrane</keyword>
<evidence type="ECO:0000256" key="7">
    <source>
        <dbReference type="ARBA" id="ARBA00022967"/>
    </source>
</evidence>
<dbReference type="InterPro" id="IPR017871">
    <property type="entry name" value="ABC_transporter-like_CS"/>
</dbReference>
<evidence type="ECO:0000256" key="6">
    <source>
        <dbReference type="ARBA" id="ARBA00022840"/>
    </source>
</evidence>
<keyword evidence="3" id="KW-0813">Transport</keyword>
<dbReference type="Pfam" id="PF00005">
    <property type="entry name" value="ABC_tran"/>
    <property type="match status" value="1"/>
</dbReference>
<keyword evidence="8" id="KW-0472">Membrane</keyword>
<dbReference type="GO" id="GO:0005524">
    <property type="term" value="F:ATP binding"/>
    <property type="evidence" value="ECO:0007669"/>
    <property type="project" value="UniProtKB-KW"/>
</dbReference>
<dbReference type="InterPro" id="IPR050095">
    <property type="entry name" value="ECF_ABC_transporter_ATP-bd"/>
</dbReference>
<evidence type="ECO:0000256" key="2">
    <source>
        <dbReference type="ARBA" id="ARBA00005417"/>
    </source>
</evidence>
<dbReference type="PROSITE" id="PS00211">
    <property type="entry name" value="ABC_TRANSPORTER_1"/>
    <property type="match status" value="1"/>
</dbReference>
<organism evidence="10 11">
    <name type="scientific">Paenibacillus baimaensis</name>
    <dbReference type="NCBI Taxonomy" id="2982185"/>
    <lineage>
        <taxon>Bacteria</taxon>
        <taxon>Bacillati</taxon>
        <taxon>Bacillota</taxon>
        <taxon>Bacilli</taxon>
        <taxon>Bacillales</taxon>
        <taxon>Paenibacillaceae</taxon>
        <taxon>Paenibacillus</taxon>
    </lineage>
</organism>
<evidence type="ECO:0000256" key="5">
    <source>
        <dbReference type="ARBA" id="ARBA00022741"/>
    </source>
</evidence>
<comment type="caution">
    <text evidence="10">The sequence shown here is derived from an EMBL/GenBank/DDBJ whole genome shotgun (WGS) entry which is preliminary data.</text>
</comment>
<dbReference type="InterPro" id="IPR015856">
    <property type="entry name" value="ABC_transpr_CbiO/EcfA_su"/>
</dbReference>
<evidence type="ECO:0000313" key="11">
    <source>
        <dbReference type="Proteomes" id="UP001652445"/>
    </source>
</evidence>
<dbReference type="InterPro" id="IPR003593">
    <property type="entry name" value="AAA+_ATPase"/>
</dbReference>
<evidence type="ECO:0000313" key="10">
    <source>
        <dbReference type="EMBL" id="MCU6792026.1"/>
    </source>
</evidence>
<dbReference type="SMART" id="SM00382">
    <property type="entry name" value="AAA"/>
    <property type="match status" value="1"/>
</dbReference>
<dbReference type="CDD" id="cd03225">
    <property type="entry name" value="ABC_cobalt_CbiO_domain1"/>
    <property type="match status" value="1"/>
</dbReference>
<evidence type="ECO:0000256" key="1">
    <source>
        <dbReference type="ARBA" id="ARBA00004202"/>
    </source>
</evidence>
<dbReference type="Proteomes" id="UP001652445">
    <property type="component" value="Unassembled WGS sequence"/>
</dbReference>
<evidence type="ECO:0000259" key="9">
    <source>
        <dbReference type="PROSITE" id="PS50893"/>
    </source>
</evidence>
<evidence type="ECO:0000256" key="3">
    <source>
        <dbReference type="ARBA" id="ARBA00022448"/>
    </source>
</evidence>
<dbReference type="RefSeq" id="WP_262683426.1">
    <property type="nucleotide sequence ID" value="NZ_JAOQIO010000016.1"/>
</dbReference>
<dbReference type="PROSITE" id="PS50893">
    <property type="entry name" value="ABC_TRANSPORTER_2"/>
    <property type="match status" value="1"/>
</dbReference>
<keyword evidence="11" id="KW-1185">Reference proteome</keyword>
<reference evidence="10 11" key="1">
    <citation type="submission" date="2022-09" db="EMBL/GenBank/DDBJ databases">
        <authorList>
            <person name="Han X.L."/>
            <person name="Wang Q."/>
            <person name="Lu T."/>
        </authorList>
    </citation>
    <scope>NUCLEOTIDE SEQUENCE [LARGE SCALE GENOMIC DNA]</scope>
    <source>
        <strain evidence="10 11">WQ 127069</strain>
    </source>
</reference>
<evidence type="ECO:0000256" key="4">
    <source>
        <dbReference type="ARBA" id="ARBA00022475"/>
    </source>
</evidence>
<dbReference type="InterPro" id="IPR027417">
    <property type="entry name" value="P-loop_NTPase"/>
</dbReference>
<comment type="similarity">
    <text evidence="2">Belongs to the ABC transporter superfamily.</text>
</comment>
<feature type="domain" description="ABC transporter" evidence="9">
    <location>
        <begin position="2"/>
        <end position="239"/>
    </location>
</feature>
<proteinExistence type="inferred from homology"/>
<dbReference type="PANTHER" id="PTHR43553">
    <property type="entry name" value="HEAVY METAL TRANSPORTER"/>
    <property type="match status" value="1"/>
</dbReference>
<sequence>MISIRDVSFSYYGSETDRWALRNIHLDIAPDEFVAFLGPNGSGKSSLSKLLNGIEWPTEGTITVDGRSTMDASQLPAIRRAVQIVFQNPENQQVGITVGEDIAFGLSNIGWPQHDIQNRIQWALELVQLNAGEDRLVSQLSGGEKQKLALASVLALSPRYLILDESTSMLDPIARRQFVETLHTARKAHPFAIIYITHHLEEVLDADRLVLFQQGWVRQIGKPDDILTDEDLLTSCGLELPFERSLALSLHKAGIPVSVSSSIEELRKWL</sequence>
<dbReference type="Gene3D" id="3.40.50.300">
    <property type="entry name" value="P-loop containing nucleotide triphosphate hydrolases"/>
    <property type="match status" value="1"/>
</dbReference>
<keyword evidence="7" id="KW-1278">Translocase</keyword>
<dbReference type="SUPFAM" id="SSF52540">
    <property type="entry name" value="P-loop containing nucleoside triphosphate hydrolases"/>
    <property type="match status" value="1"/>
</dbReference>
<accession>A0ABT2UDG1</accession>
<dbReference type="PANTHER" id="PTHR43553:SF24">
    <property type="entry name" value="ENERGY-COUPLING FACTOR TRANSPORTER ATP-BINDING PROTEIN ECFA1"/>
    <property type="match status" value="1"/>
</dbReference>
<evidence type="ECO:0000256" key="8">
    <source>
        <dbReference type="ARBA" id="ARBA00023136"/>
    </source>
</evidence>
<protein>
    <submittedName>
        <fullName evidence="10">ATP-binding cassette domain-containing protein</fullName>
    </submittedName>
</protein>
<name>A0ABT2UDG1_9BACL</name>
<dbReference type="EMBL" id="JAOQIO010000016">
    <property type="protein sequence ID" value="MCU6792026.1"/>
    <property type="molecule type" value="Genomic_DNA"/>
</dbReference>
<dbReference type="InterPro" id="IPR003439">
    <property type="entry name" value="ABC_transporter-like_ATP-bd"/>
</dbReference>
<keyword evidence="6 10" id="KW-0067">ATP-binding</keyword>
<keyword evidence="5" id="KW-0547">Nucleotide-binding</keyword>